<feature type="domain" description="SpoVR protein-like N-terminal" evidence="1">
    <location>
        <begin position="6"/>
        <end position="401"/>
    </location>
</feature>
<evidence type="ECO:0000259" key="2">
    <source>
        <dbReference type="Pfam" id="PF24755"/>
    </source>
</evidence>
<dbReference type="AlphaFoldDB" id="A0A545TY49"/>
<dbReference type="RefSeq" id="WP_142895775.1">
    <property type="nucleotide sequence ID" value="NZ_ML660053.1"/>
</dbReference>
<gene>
    <name evidence="3" type="ORF">FKG95_07945</name>
</gene>
<organism evidence="3 4">
    <name type="scientific">Denitrobaculum tricleocarpae</name>
    <dbReference type="NCBI Taxonomy" id="2591009"/>
    <lineage>
        <taxon>Bacteria</taxon>
        <taxon>Pseudomonadati</taxon>
        <taxon>Pseudomonadota</taxon>
        <taxon>Alphaproteobacteria</taxon>
        <taxon>Rhodospirillales</taxon>
        <taxon>Rhodospirillaceae</taxon>
        <taxon>Denitrobaculum</taxon>
    </lineage>
</organism>
<evidence type="ECO:0000313" key="3">
    <source>
        <dbReference type="EMBL" id="TQV82145.1"/>
    </source>
</evidence>
<sequence length="475" mass="54870">MERMYQTSDLEAWDEKIREKVEAFGLTCYDQEFEICDHTQMLGAMAYHGMPAHYPHWSYGKSFERQSTLYNHGAAGLPYEMVINASPSLAYLMSQNSLCLQILTIAHVYAHNDFFRNNATFKYTKAGSVIPSFKARADRVRDYMEDPSIGINKVEPVLDAAHALSMQCSRNPAIRKLTQEEQRARALAAAQPPADEYSKIHKRPDYVEPDLSRVPLEPDEDILLFIRDHQPRLTDWERDLLTIVHEESQYFIPQMETKIMNEGWATYWHREIMNSLDLPQDIYLEFLVRHNQVVQPIAGDINPYHVGLKVWDDIKRRYDNPTDEEIARDGKPEMTGHEMMFALRETDRDSSFLRRFLTEDLCGELGLFEFQSQDGSLVVTETADEGDWKTIRETLLRSVGTGSLPVIKVEDADFEHSGTLLLSHAHDGRNLHPGYAEHSLAHVYRLWGRPVALKTQQEGEDVFWYYDDEGFRDAA</sequence>
<protein>
    <submittedName>
        <fullName evidence="3">SpoVR family protein</fullName>
    </submittedName>
</protein>
<proteinExistence type="predicted"/>
<comment type="caution">
    <text evidence="3">The sequence shown here is derived from an EMBL/GenBank/DDBJ whole genome shotgun (WGS) entry which is preliminary data.</text>
</comment>
<dbReference type="PANTHER" id="PTHR30029:SF2">
    <property type="entry name" value="STAGE V SPORULATION PROTEIN R"/>
    <property type="match status" value="1"/>
</dbReference>
<dbReference type="PANTHER" id="PTHR30029">
    <property type="entry name" value="STAGE V SPORULATION PROTEIN R"/>
    <property type="match status" value="1"/>
</dbReference>
<accession>A0A545TY49</accession>
<evidence type="ECO:0000259" key="1">
    <source>
        <dbReference type="Pfam" id="PF04293"/>
    </source>
</evidence>
<dbReference type="OrthoDB" id="9784270at2"/>
<dbReference type="InterPro" id="IPR007390">
    <property type="entry name" value="Spore_V_R"/>
</dbReference>
<dbReference type="Proteomes" id="UP000315252">
    <property type="component" value="Unassembled WGS sequence"/>
</dbReference>
<dbReference type="EMBL" id="VHSH01000002">
    <property type="protein sequence ID" value="TQV82145.1"/>
    <property type="molecule type" value="Genomic_DNA"/>
</dbReference>
<name>A0A545TY49_9PROT</name>
<reference evidence="3 4" key="1">
    <citation type="submission" date="2019-06" db="EMBL/GenBank/DDBJ databases">
        <title>Whole genome sequence for Rhodospirillaceae sp. R148.</title>
        <authorList>
            <person name="Wang G."/>
        </authorList>
    </citation>
    <scope>NUCLEOTIDE SEQUENCE [LARGE SCALE GENOMIC DNA]</scope>
    <source>
        <strain evidence="3 4">R148</strain>
    </source>
</reference>
<dbReference type="InterPro" id="IPR056174">
    <property type="entry name" value="SpoVR_N"/>
</dbReference>
<evidence type="ECO:0000313" key="4">
    <source>
        <dbReference type="Proteomes" id="UP000315252"/>
    </source>
</evidence>
<dbReference type="Pfam" id="PF24755">
    <property type="entry name" value="SpoVR_C"/>
    <property type="match status" value="1"/>
</dbReference>
<keyword evidence="4" id="KW-1185">Reference proteome</keyword>
<dbReference type="InterPro" id="IPR057008">
    <property type="entry name" value="SpoVR-like_C"/>
</dbReference>
<feature type="domain" description="SpoVR-like C-terminal" evidence="2">
    <location>
        <begin position="405"/>
        <end position="457"/>
    </location>
</feature>
<dbReference type="Pfam" id="PF04293">
    <property type="entry name" value="SpoVR"/>
    <property type="match status" value="1"/>
</dbReference>